<dbReference type="PANTHER" id="PTHR24292:SF102">
    <property type="entry name" value="CYTOCHROME P450 FAMILY-RELATED"/>
    <property type="match status" value="1"/>
</dbReference>
<evidence type="ECO:0000256" key="7">
    <source>
        <dbReference type="ARBA" id="ARBA00022824"/>
    </source>
</evidence>
<dbReference type="GO" id="GO:0005789">
    <property type="term" value="C:endoplasmic reticulum membrane"/>
    <property type="evidence" value="ECO:0007669"/>
    <property type="project" value="UniProtKB-SubCell"/>
</dbReference>
<dbReference type="Proteomes" id="UP000192247">
    <property type="component" value="Unassembled WGS sequence"/>
</dbReference>
<evidence type="ECO:0000256" key="3">
    <source>
        <dbReference type="ARBA" id="ARBA00004406"/>
    </source>
</evidence>
<dbReference type="PRINTS" id="PR00385">
    <property type="entry name" value="P450"/>
</dbReference>
<dbReference type="GO" id="GO:0005506">
    <property type="term" value="F:iron ion binding"/>
    <property type="evidence" value="ECO:0007669"/>
    <property type="project" value="InterPro"/>
</dbReference>
<evidence type="ECO:0000256" key="12">
    <source>
        <dbReference type="ARBA" id="ARBA00023136"/>
    </source>
</evidence>
<comment type="caution">
    <text evidence="16">The sequence shown here is derived from an EMBL/GenBank/DDBJ whole genome shotgun (WGS) entry which is preliminary data.</text>
</comment>
<comment type="similarity">
    <text evidence="4 14">Belongs to the cytochrome P450 family.</text>
</comment>
<dbReference type="PANTHER" id="PTHR24292">
    <property type="entry name" value="CYTOCHROME P450"/>
    <property type="match status" value="1"/>
</dbReference>
<feature type="binding site" description="axial binding residue" evidence="13">
    <location>
        <position position="428"/>
    </location>
    <ligand>
        <name>heme</name>
        <dbReference type="ChEBI" id="CHEBI:30413"/>
    </ligand>
    <ligandPart>
        <name>Fe</name>
        <dbReference type="ChEBI" id="CHEBI:18248"/>
    </ligandPart>
</feature>
<keyword evidence="7" id="KW-0256">Endoplasmic reticulum</keyword>
<keyword evidence="10 13" id="KW-0408">Iron</keyword>
<keyword evidence="6 13" id="KW-0479">Metal-binding</keyword>
<dbReference type="PROSITE" id="PS00086">
    <property type="entry name" value="CYTOCHROME_P450"/>
    <property type="match status" value="1"/>
</dbReference>
<dbReference type="InterPro" id="IPR002401">
    <property type="entry name" value="Cyt_P450_E_grp-I"/>
</dbReference>
<sequence>MHFVQCTVVFVLVLYIYGVYWLLRRRWRHGYFARHHIRGPERNILWGNSHQLRKEPLSTLRKWIKEYGSYFGYYEGGRPVVVLSDVNTIQKVLYDPVFRSRPVPPTIEPFSAAVEMLKGSQWRNIRSAVVQCFAEYRLAKMLPLIGDVSRTFTEITMEYARLNRSINISDLADRFALEVLARSALAVEAGCLYPKTTLEEYARGQPHRLLALVQYIPFVRHFSGILSYLTQHGRATANVVAYLRSVIELRREGELLPRDDLLQFLLDATRKHRNGQREVISNALQFVSAFEATGSFMTFLLHVLADHPQLQERLGQEVHNLPDEFSLEDLEELPFLDATLRETLRLFPPKPHFVTRECRRSSTLNGFFFPEGCSVLVPVFHIHRDPQLWEDPDDFRPERFLNTESSNNNASQSHPAQYMPFGLGPRSCVGSRFVTLAVKVAMIHFLRELRFRPGPGFQSPLELTLAGSQDNLRPVRDITIRAVLLSSFNSTHPGRVNHFRM</sequence>
<organism evidence="16 17">
    <name type="scientific">Tropilaelaps mercedesae</name>
    <dbReference type="NCBI Taxonomy" id="418985"/>
    <lineage>
        <taxon>Eukaryota</taxon>
        <taxon>Metazoa</taxon>
        <taxon>Ecdysozoa</taxon>
        <taxon>Arthropoda</taxon>
        <taxon>Chelicerata</taxon>
        <taxon>Arachnida</taxon>
        <taxon>Acari</taxon>
        <taxon>Parasitiformes</taxon>
        <taxon>Mesostigmata</taxon>
        <taxon>Gamasina</taxon>
        <taxon>Dermanyssoidea</taxon>
        <taxon>Laelapidae</taxon>
        <taxon>Tropilaelaps</taxon>
    </lineage>
</organism>
<dbReference type="STRING" id="418985.A0A1V9XFC6"/>
<protein>
    <submittedName>
        <fullName evidence="16">Cytochrome P450-like</fullName>
    </submittedName>
</protein>
<dbReference type="Gene3D" id="1.10.630.10">
    <property type="entry name" value="Cytochrome P450"/>
    <property type="match status" value="1"/>
</dbReference>
<dbReference type="GO" id="GO:0004497">
    <property type="term" value="F:monooxygenase activity"/>
    <property type="evidence" value="ECO:0007669"/>
    <property type="project" value="UniProtKB-KW"/>
</dbReference>
<feature type="transmembrane region" description="Helical" evidence="15">
    <location>
        <begin position="6"/>
        <end position="23"/>
    </location>
</feature>
<reference evidence="16 17" key="1">
    <citation type="journal article" date="2017" name="Gigascience">
        <title>Draft genome of the honey bee ectoparasitic mite, Tropilaelaps mercedesae, is shaped by the parasitic life history.</title>
        <authorList>
            <person name="Dong X."/>
            <person name="Armstrong S.D."/>
            <person name="Xia D."/>
            <person name="Makepeace B.L."/>
            <person name="Darby A.C."/>
            <person name="Kadowaki T."/>
        </authorList>
    </citation>
    <scope>NUCLEOTIDE SEQUENCE [LARGE SCALE GENOMIC DNA]</scope>
    <source>
        <strain evidence="16">Wuxi-XJTLU</strain>
    </source>
</reference>
<accession>A0A1V9XFC6</accession>
<evidence type="ECO:0000256" key="11">
    <source>
        <dbReference type="ARBA" id="ARBA00023033"/>
    </source>
</evidence>
<comment type="subcellular location">
    <subcellularLocation>
        <location evidence="3">Endoplasmic reticulum membrane</location>
        <topology evidence="3">Peripheral membrane protein</topology>
    </subcellularLocation>
    <subcellularLocation>
        <location evidence="2">Microsome membrane</location>
        <topology evidence="2">Peripheral membrane protein</topology>
    </subcellularLocation>
</comment>
<evidence type="ECO:0000256" key="15">
    <source>
        <dbReference type="SAM" id="Phobius"/>
    </source>
</evidence>
<keyword evidence="15" id="KW-0812">Transmembrane</keyword>
<keyword evidence="5 13" id="KW-0349">Heme</keyword>
<evidence type="ECO:0000256" key="4">
    <source>
        <dbReference type="ARBA" id="ARBA00010617"/>
    </source>
</evidence>
<dbReference type="FunCoup" id="A0A1V9XFC6">
    <property type="interactions" value="52"/>
</dbReference>
<dbReference type="InterPro" id="IPR050476">
    <property type="entry name" value="Insect_CytP450_Detox"/>
</dbReference>
<evidence type="ECO:0000256" key="2">
    <source>
        <dbReference type="ARBA" id="ARBA00004174"/>
    </source>
</evidence>
<dbReference type="InParanoid" id="A0A1V9XFC6"/>
<keyword evidence="12 15" id="KW-0472">Membrane</keyword>
<dbReference type="OrthoDB" id="6501435at2759"/>
<evidence type="ECO:0000256" key="10">
    <source>
        <dbReference type="ARBA" id="ARBA00023004"/>
    </source>
</evidence>
<evidence type="ECO:0000313" key="17">
    <source>
        <dbReference type="Proteomes" id="UP000192247"/>
    </source>
</evidence>
<dbReference type="InterPro" id="IPR036396">
    <property type="entry name" value="Cyt_P450_sf"/>
</dbReference>
<dbReference type="PRINTS" id="PR00463">
    <property type="entry name" value="EP450I"/>
</dbReference>
<comment type="cofactor">
    <cofactor evidence="1 13">
        <name>heme</name>
        <dbReference type="ChEBI" id="CHEBI:30413"/>
    </cofactor>
</comment>
<evidence type="ECO:0000256" key="1">
    <source>
        <dbReference type="ARBA" id="ARBA00001971"/>
    </source>
</evidence>
<dbReference type="InterPro" id="IPR017972">
    <property type="entry name" value="Cyt_P450_CS"/>
</dbReference>
<dbReference type="SUPFAM" id="SSF48264">
    <property type="entry name" value="Cytochrome P450"/>
    <property type="match status" value="1"/>
</dbReference>
<keyword evidence="9 14" id="KW-0560">Oxidoreductase</keyword>
<keyword evidence="17" id="KW-1185">Reference proteome</keyword>
<dbReference type="Pfam" id="PF00067">
    <property type="entry name" value="p450"/>
    <property type="match status" value="1"/>
</dbReference>
<evidence type="ECO:0000256" key="6">
    <source>
        <dbReference type="ARBA" id="ARBA00022723"/>
    </source>
</evidence>
<keyword evidence="15" id="KW-1133">Transmembrane helix</keyword>
<dbReference type="EMBL" id="MNPL01012447">
    <property type="protein sequence ID" value="OQR72121.1"/>
    <property type="molecule type" value="Genomic_DNA"/>
</dbReference>
<evidence type="ECO:0000256" key="14">
    <source>
        <dbReference type="RuleBase" id="RU000461"/>
    </source>
</evidence>
<dbReference type="FunFam" id="1.10.630.10:FF:000182">
    <property type="entry name" value="Cytochrome P450 3A4"/>
    <property type="match status" value="1"/>
</dbReference>
<evidence type="ECO:0000256" key="8">
    <source>
        <dbReference type="ARBA" id="ARBA00022848"/>
    </source>
</evidence>
<evidence type="ECO:0000256" key="13">
    <source>
        <dbReference type="PIRSR" id="PIRSR602401-1"/>
    </source>
</evidence>
<dbReference type="GO" id="GO:0020037">
    <property type="term" value="F:heme binding"/>
    <property type="evidence" value="ECO:0007669"/>
    <property type="project" value="InterPro"/>
</dbReference>
<evidence type="ECO:0000256" key="9">
    <source>
        <dbReference type="ARBA" id="ARBA00023002"/>
    </source>
</evidence>
<keyword evidence="8" id="KW-0492">Microsome</keyword>
<gene>
    <name evidence="16" type="ORF">BIW11_01372</name>
</gene>
<keyword evidence="11 14" id="KW-0503">Monooxygenase</keyword>
<proteinExistence type="inferred from homology"/>
<evidence type="ECO:0000256" key="5">
    <source>
        <dbReference type="ARBA" id="ARBA00022617"/>
    </source>
</evidence>
<dbReference type="AlphaFoldDB" id="A0A1V9XFC6"/>
<evidence type="ECO:0000313" key="16">
    <source>
        <dbReference type="EMBL" id="OQR72121.1"/>
    </source>
</evidence>
<name>A0A1V9XFC6_9ACAR</name>
<dbReference type="GO" id="GO:0016705">
    <property type="term" value="F:oxidoreductase activity, acting on paired donors, with incorporation or reduction of molecular oxygen"/>
    <property type="evidence" value="ECO:0007669"/>
    <property type="project" value="InterPro"/>
</dbReference>
<dbReference type="InterPro" id="IPR001128">
    <property type="entry name" value="Cyt_P450"/>
</dbReference>